<feature type="region of interest" description="Disordered" evidence="1">
    <location>
        <begin position="1"/>
        <end position="43"/>
    </location>
</feature>
<dbReference type="EMBL" id="JACVVK020000003">
    <property type="protein sequence ID" value="KAK7507878.1"/>
    <property type="molecule type" value="Genomic_DNA"/>
</dbReference>
<reference evidence="2 3" key="1">
    <citation type="journal article" date="2023" name="Sci. Data">
        <title>Genome assembly of the Korean intertidal mud-creeper Batillaria attramentaria.</title>
        <authorList>
            <person name="Patra A.K."/>
            <person name="Ho P.T."/>
            <person name="Jun S."/>
            <person name="Lee S.J."/>
            <person name="Kim Y."/>
            <person name="Won Y.J."/>
        </authorList>
    </citation>
    <scope>NUCLEOTIDE SEQUENCE [LARGE SCALE GENOMIC DNA]</scope>
    <source>
        <strain evidence="2">Wonlab-2016</strain>
    </source>
</reference>
<protein>
    <submittedName>
        <fullName evidence="2">Uncharacterized protein</fullName>
    </submittedName>
</protein>
<keyword evidence="3" id="KW-1185">Reference proteome</keyword>
<name>A0ABD0M7U9_9CAEN</name>
<gene>
    <name evidence="2" type="ORF">BaRGS_00000843</name>
</gene>
<organism evidence="2 3">
    <name type="scientific">Batillaria attramentaria</name>
    <dbReference type="NCBI Taxonomy" id="370345"/>
    <lineage>
        <taxon>Eukaryota</taxon>
        <taxon>Metazoa</taxon>
        <taxon>Spiralia</taxon>
        <taxon>Lophotrochozoa</taxon>
        <taxon>Mollusca</taxon>
        <taxon>Gastropoda</taxon>
        <taxon>Caenogastropoda</taxon>
        <taxon>Sorbeoconcha</taxon>
        <taxon>Cerithioidea</taxon>
        <taxon>Batillariidae</taxon>
        <taxon>Batillaria</taxon>
    </lineage>
</organism>
<comment type="caution">
    <text evidence="2">The sequence shown here is derived from an EMBL/GenBank/DDBJ whole genome shotgun (WGS) entry which is preliminary data.</text>
</comment>
<evidence type="ECO:0000313" key="3">
    <source>
        <dbReference type="Proteomes" id="UP001519460"/>
    </source>
</evidence>
<evidence type="ECO:0000256" key="1">
    <source>
        <dbReference type="SAM" id="MobiDB-lite"/>
    </source>
</evidence>
<accession>A0ABD0M7U9</accession>
<dbReference type="Proteomes" id="UP001519460">
    <property type="component" value="Unassembled WGS sequence"/>
</dbReference>
<feature type="compositionally biased region" description="Polar residues" evidence="1">
    <location>
        <begin position="21"/>
        <end position="40"/>
    </location>
</feature>
<evidence type="ECO:0000313" key="2">
    <source>
        <dbReference type="EMBL" id="KAK7507878.1"/>
    </source>
</evidence>
<sequence length="75" mass="8181">MPVWHSHANRKGQAKGGNYGNLASLSSPGCTPQRDLTSSEGGRDFPLDIGLLHMSGQRRVNILDKSVNKVHDLQE</sequence>
<proteinExistence type="predicted"/>
<dbReference type="AlphaFoldDB" id="A0ABD0M7U9"/>